<sequence>MTLSSTTAPLLADATWLAHRYDPGHDAVHFVRVPREAHRTATFLTDEHLPPGLEPLVVRRADAMAMVPRTAPLHFVFHSAYCCSTLLARAFDRPDWAMGLKEPVIFNDLVGWKRRGGQGPDMASVLDDALTLLARPFTPGEAVIVKPSNIASVIAAPILALRPQSRAVLLYAPLRTYLASIAKKGLDGRLWVRTLLLGLLDDRLIDMGFSPRDHLGHSDLQVAAVGWLAQQALFARLVSQFGDTRVRTLSSADLMRDPAAAMTRLAALFGLPLQPGEAARMVAGPAFTRHSKSDTQFAASEREAEHSAAAQTHGDEIDKVAQWAEAVAQAAGIALVPPAPLLDGSQA</sequence>
<proteinExistence type="predicted"/>
<evidence type="ECO:0008006" key="4">
    <source>
        <dbReference type="Google" id="ProtNLM"/>
    </source>
</evidence>
<evidence type="ECO:0000313" key="3">
    <source>
        <dbReference type="Proteomes" id="UP000555448"/>
    </source>
</evidence>
<evidence type="ECO:0000256" key="1">
    <source>
        <dbReference type="SAM" id="MobiDB-lite"/>
    </source>
</evidence>
<reference evidence="2 3" key="1">
    <citation type="submission" date="2020-08" db="EMBL/GenBank/DDBJ databases">
        <title>Functional genomics of gut bacteria from endangered species of beetles.</title>
        <authorList>
            <person name="Carlos-Shanley C."/>
        </authorList>
    </citation>
    <scope>NUCLEOTIDE SEQUENCE [LARGE SCALE GENOMIC DNA]</scope>
    <source>
        <strain evidence="2 3">S00245</strain>
    </source>
</reference>
<name>A0A7W7NYA1_9SPHN</name>
<dbReference type="EMBL" id="JACHLR010000018">
    <property type="protein sequence ID" value="MBB4860254.1"/>
    <property type="molecule type" value="Genomic_DNA"/>
</dbReference>
<dbReference type="SUPFAM" id="SSF52540">
    <property type="entry name" value="P-loop containing nucleoside triphosphate hydrolases"/>
    <property type="match status" value="1"/>
</dbReference>
<dbReference type="Gene3D" id="3.40.50.300">
    <property type="entry name" value="P-loop containing nucleotide triphosphate hydrolases"/>
    <property type="match status" value="1"/>
</dbReference>
<dbReference type="AlphaFoldDB" id="A0A7W7NYA1"/>
<organism evidence="2 3">
    <name type="scientific">Novosphingobium chloroacetimidivorans</name>
    <dbReference type="NCBI Taxonomy" id="1428314"/>
    <lineage>
        <taxon>Bacteria</taxon>
        <taxon>Pseudomonadati</taxon>
        <taxon>Pseudomonadota</taxon>
        <taxon>Alphaproteobacteria</taxon>
        <taxon>Sphingomonadales</taxon>
        <taxon>Sphingomonadaceae</taxon>
        <taxon>Novosphingobium</taxon>
    </lineage>
</organism>
<keyword evidence="3" id="KW-1185">Reference proteome</keyword>
<comment type="caution">
    <text evidence="2">The sequence shown here is derived from an EMBL/GenBank/DDBJ whole genome shotgun (WGS) entry which is preliminary data.</text>
</comment>
<accession>A0A7W7NYA1</accession>
<dbReference type="InterPro" id="IPR027417">
    <property type="entry name" value="P-loop_NTPase"/>
</dbReference>
<feature type="region of interest" description="Disordered" evidence="1">
    <location>
        <begin position="292"/>
        <end position="314"/>
    </location>
</feature>
<dbReference type="Proteomes" id="UP000555448">
    <property type="component" value="Unassembled WGS sequence"/>
</dbReference>
<dbReference type="RefSeq" id="WP_246381975.1">
    <property type="nucleotide sequence ID" value="NZ_JACHLR010000018.1"/>
</dbReference>
<protein>
    <recommendedName>
        <fullName evidence="4">Sulfotransferase family protein</fullName>
    </recommendedName>
</protein>
<gene>
    <name evidence="2" type="ORF">HNO88_003596</name>
</gene>
<evidence type="ECO:0000313" key="2">
    <source>
        <dbReference type="EMBL" id="MBB4860254.1"/>
    </source>
</evidence>